<feature type="transmembrane region" description="Helical" evidence="1">
    <location>
        <begin position="83"/>
        <end position="102"/>
    </location>
</feature>
<gene>
    <name evidence="3" type="ORF">BN112_2160</name>
</gene>
<evidence type="ECO:0000256" key="1">
    <source>
        <dbReference type="SAM" id="Phobius"/>
    </source>
</evidence>
<dbReference type="OrthoDB" id="8419862at2"/>
<accession>A0A0C6P7G6</accession>
<keyword evidence="1" id="KW-0812">Transmembrane</keyword>
<evidence type="ECO:0000313" key="4">
    <source>
        <dbReference type="Proteomes" id="UP000007564"/>
    </source>
</evidence>
<dbReference type="HOGENOM" id="CLU_106186_1_0_4"/>
<dbReference type="KEGG" id="bbh:BN112_2160"/>
<feature type="domain" description="Copper resistance protein D" evidence="2">
    <location>
        <begin position="47"/>
        <end position="147"/>
    </location>
</feature>
<dbReference type="EMBL" id="HE965806">
    <property type="protein sequence ID" value="CCJ54077.1"/>
    <property type="molecule type" value="Genomic_DNA"/>
</dbReference>
<reference evidence="3 4" key="1">
    <citation type="journal article" date="2012" name="BMC Genomics">
        <title>Comparative genomics of the classical Bordetella subspecies: the evolution and exchange of virulence-associated diversity amongst closely related pathogens.</title>
        <authorList>
            <person name="Park J."/>
            <person name="Zhang Y."/>
            <person name="Buboltz A.M."/>
            <person name="Zhang X."/>
            <person name="Schuster S.C."/>
            <person name="Ahuja U."/>
            <person name="Liu M."/>
            <person name="Miller J.F."/>
            <person name="Sebaihia M."/>
            <person name="Bentley S.D."/>
            <person name="Parkhill J."/>
            <person name="Harvill E.T."/>
        </authorList>
    </citation>
    <scope>NUCLEOTIDE SEQUENCE [LARGE SCALE GENOMIC DNA]</scope>
    <source>
        <strain evidence="3 4">253</strain>
    </source>
</reference>
<dbReference type="Proteomes" id="UP000007564">
    <property type="component" value="Chromosome"/>
</dbReference>
<feature type="transmembrane region" description="Helical" evidence="1">
    <location>
        <begin position="129"/>
        <end position="149"/>
    </location>
</feature>
<keyword evidence="1" id="KW-1133">Transmembrane helix</keyword>
<dbReference type="InterPro" id="IPR008457">
    <property type="entry name" value="Cu-R_CopD_dom"/>
</dbReference>
<dbReference type="GO" id="GO:0016020">
    <property type="term" value="C:membrane"/>
    <property type="evidence" value="ECO:0007669"/>
    <property type="project" value="InterPro"/>
</dbReference>
<name>A0A0C6P7G6_BORBO</name>
<proteinExistence type="predicted"/>
<organism evidence="3 4">
    <name type="scientific">Bordetella bronchiseptica 253</name>
    <dbReference type="NCBI Taxonomy" id="568707"/>
    <lineage>
        <taxon>Bacteria</taxon>
        <taxon>Pseudomonadati</taxon>
        <taxon>Pseudomonadota</taxon>
        <taxon>Betaproteobacteria</taxon>
        <taxon>Burkholderiales</taxon>
        <taxon>Alcaligenaceae</taxon>
        <taxon>Bordetella</taxon>
    </lineage>
</organism>
<feature type="transmembrane region" description="Helical" evidence="1">
    <location>
        <begin position="48"/>
        <end position="71"/>
    </location>
</feature>
<dbReference type="GeneID" id="93202832"/>
<dbReference type="AlphaFoldDB" id="A0A0C6P7G6"/>
<keyword evidence="1" id="KW-0472">Membrane</keyword>
<evidence type="ECO:0000259" key="2">
    <source>
        <dbReference type="Pfam" id="PF05425"/>
    </source>
</evidence>
<dbReference type="RefSeq" id="WP_003809250.1">
    <property type="nucleotide sequence ID" value="NC_019382.1"/>
</dbReference>
<dbReference type="Pfam" id="PF05425">
    <property type="entry name" value="CopD"/>
    <property type="match status" value="1"/>
</dbReference>
<sequence>MLYASLKFLHLLSIILWVGGMAFAHCFLRPAVAALEPPARLRLMHDVLGRFLRATQYAVLIVLATGAYMMAQAMGAGLARPPVGWHVMAGLGLLMALVFVHVRYVLFRRLARAVAAQDWPAGGAAMAPIRGWVAVNLALAVVILAALMLA</sequence>
<protein>
    <submittedName>
        <fullName evidence="3">Putative exported protein</fullName>
    </submittedName>
</protein>
<evidence type="ECO:0000313" key="3">
    <source>
        <dbReference type="EMBL" id="CCJ54077.1"/>
    </source>
</evidence>